<keyword evidence="3" id="KW-1185">Reference proteome</keyword>
<evidence type="ECO:0000313" key="2">
    <source>
        <dbReference type="EMBL" id="AIF83344.1"/>
    </source>
</evidence>
<name>A0A075MVM6_9ARCH</name>
<sequence>MGYRALNVMDVYAAYATFGIAMPLVLWFVCTHWKELNGLSLLGARKKALA</sequence>
<keyword evidence="1" id="KW-1133">Transmembrane helix</keyword>
<evidence type="ECO:0000313" key="3">
    <source>
        <dbReference type="Proteomes" id="UP000028194"/>
    </source>
</evidence>
<dbReference type="AlphaFoldDB" id="A0A075MVM6"/>
<proteinExistence type="predicted"/>
<gene>
    <name evidence="2" type="ORF">NTE_01275</name>
</gene>
<keyword evidence="1" id="KW-0472">Membrane</keyword>
<evidence type="ECO:0000256" key="1">
    <source>
        <dbReference type="SAM" id="Phobius"/>
    </source>
</evidence>
<dbReference type="EMBL" id="CP007174">
    <property type="protein sequence ID" value="AIF83344.1"/>
    <property type="molecule type" value="Genomic_DNA"/>
</dbReference>
<dbReference type="RefSeq" id="WP_158385155.1">
    <property type="nucleotide sequence ID" value="NZ_CP007174.1"/>
</dbReference>
<protein>
    <submittedName>
        <fullName evidence="2">Uncharacterized protein</fullName>
    </submittedName>
</protein>
<keyword evidence="1" id="KW-0812">Transmembrane</keyword>
<reference evidence="2 3" key="1">
    <citation type="journal article" date="2014" name="PLoS ONE">
        <title>Genome Sequence of Candidatus Nitrososphaera evergladensis from Group I.1b Enriched from Everglades Soil Reveals Novel Genomic Features of the Ammonia-Oxidizing Archaea.</title>
        <authorList>
            <person name="Zhalnina K.V."/>
            <person name="Dias R."/>
            <person name="Leonard M.T."/>
            <person name="Dorr de Quadros P."/>
            <person name="Camargo F.A."/>
            <person name="Drew J.C."/>
            <person name="Farmerie W.G."/>
            <person name="Daroub S.H."/>
            <person name="Triplett E.W."/>
        </authorList>
    </citation>
    <scope>NUCLEOTIDE SEQUENCE [LARGE SCALE GENOMIC DNA]</scope>
    <source>
        <strain evidence="2 3">SR1</strain>
    </source>
</reference>
<dbReference type="KEGG" id="nev:NTE_01275"/>
<accession>A0A075MVM6</accession>
<feature type="transmembrane region" description="Helical" evidence="1">
    <location>
        <begin position="12"/>
        <end position="30"/>
    </location>
</feature>
<dbReference type="HOGENOM" id="CLU_3112875_0_0_2"/>
<dbReference type="GeneID" id="43502600"/>
<dbReference type="Proteomes" id="UP000028194">
    <property type="component" value="Chromosome"/>
</dbReference>
<organism evidence="2 3">
    <name type="scientific">Candidatus Nitrososphaera evergladensis SR1</name>
    <dbReference type="NCBI Taxonomy" id="1459636"/>
    <lineage>
        <taxon>Archaea</taxon>
        <taxon>Nitrososphaerota</taxon>
        <taxon>Nitrososphaeria</taxon>
        <taxon>Nitrososphaerales</taxon>
        <taxon>Nitrososphaeraceae</taxon>
        <taxon>Nitrososphaera</taxon>
    </lineage>
</organism>
<dbReference type="STRING" id="1459636.NTE_01275"/>